<evidence type="ECO:0008006" key="8">
    <source>
        <dbReference type="Google" id="ProtNLM"/>
    </source>
</evidence>
<keyword evidence="4 5" id="KW-0472">Membrane</keyword>
<protein>
    <recommendedName>
        <fullName evidence="8">Major facilitator superfamily (MFS) profile domain-containing protein</fullName>
    </recommendedName>
</protein>
<comment type="subcellular location">
    <subcellularLocation>
        <location evidence="1">Membrane</location>
        <topology evidence="1">Multi-pass membrane protein</topology>
    </subcellularLocation>
</comment>
<dbReference type="EMBL" id="JAVRRF010000016">
    <property type="protein sequence ID" value="KAK5057186.1"/>
    <property type="molecule type" value="Genomic_DNA"/>
</dbReference>
<evidence type="ECO:0000256" key="2">
    <source>
        <dbReference type="ARBA" id="ARBA00022692"/>
    </source>
</evidence>
<sequence>MKCVKYLVASFIGCFAGGPFTDWTVKQITKRNGGYFVPESRLWCMLPPAIIAPAGLMLWGAGLQNHLPPMVPIVGTAITYGVLCAVPSIGMTYVVDSYRPAARETMTVVTAAKNTFAFGLSFAVFPWIARDGLTKMSGFHVLIEGLILLTTIPMYIYGGRIRQWTNKFVL</sequence>
<dbReference type="SUPFAM" id="SSF103473">
    <property type="entry name" value="MFS general substrate transporter"/>
    <property type="match status" value="1"/>
</dbReference>
<evidence type="ECO:0000313" key="6">
    <source>
        <dbReference type="EMBL" id="KAK5057186.1"/>
    </source>
</evidence>
<reference evidence="6 7" key="1">
    <citation type="submission" date="2023-08" db="EMBL/GenBank/DDBJ databases">
        <title>Black Yeasts Isolated from many extreme environments.</title>
        <authorList>
            <person name="Coleine C."/>
            <person name="Stajich J.E."/>
            <person name="Selbmann L."/>
        </authorList>
    </citation>
    <scope>NUCLEOTIDE SEQUENCE [LARGE SCALE GENOMIC DNA]</scope>
    <source>
        <strain evidence="6 7">CCFEE 6328</strain>
    </source>
</reference>
<proteinExistence type="predicted"/>
<feature type="transmembrane region" description="Helical" evidence="5">
    <location>
        <begin position="73"/>
        <end position="95"/>
    </location>
</feature>
<evidence type="ECO:0000256" key="5">
    <source>
        <dbReference type="SAM" id="Phobius"/>
    </source>
</evidence>
<organism evidence="6 7">
    <name type="scientific">Exophiala sideris</name>
    <dbReference type="NCBI Taxonomy" id="1016849"/>
    <lineage>
        <taxon>Eukaryota</taxon>
        <taxon>Fungi</taxon>
        <taxon>Dikarya</taxon>
        <taxon>Ascomycota</taxon>
        <taxon>Pezizomycotina</taxon>
        <taxon>Eurotiomycetes</taxon>
        <taxon>Chaetothyriomycetidae</taxon>
        <taxon>Chaetothyriales</taxon>
        <taxon>Herpotrichiellaceae</taxon>
        <taxon>Exophiala</taxon>
    </lineage>
</organism>
<evidence type="ECO:0000313" key="7">
    <source>
        <dbReference type="Proteomes" id="UP001345691"/>
    </source>
</evidence>
<dbReference type="Proteomes" id="UP001345691">
    <property type="component" value="Unassembled WGS sequence"/>
</dbReference>
<feature type="transmembrane region" description="Helical" evidence="5">
    <location>
        <begin position="107"/>
        <end position="129"/>
    </location>
</feature>
<dbReference type="PANTHER" id="PTHR23502">
    <property type="entry name" value="MAJOR FACILITATOR SUPERFAMILY"/>
    <property type="match status" value="1"/>
</dbReference>
<keyword evidence="2 5" id="KW-0812">Transmembrane</keyword>
<evidence type="ECO:0000256" key="3">
    <source>
        <dbReference type="ARBA" id="ARBA00022989"/>
    </source>
</evidence>
<keyword evidence="7" id="KW-1185">Reference proteome</keyword>
<gene>
    <name evidence="6" type="ORF">LTR69_007225</name>
</gene>
<comment type="caution">
    <text evidence="6">The sequence shown here is derived from an EMBL/GenBank/DDBJ whole genome shotgun (WGS) entry which is preliminary data.</text>
</comment>
<feature type="transmembrane region" description="Helical" evidence="5">
    <location>
        <begin position="141"/>
        <end position="158"/>
    </location>
</feature>
<dbReference type="InterPro" id="IPR036259">
    <property type="entry name" value="MFS_trans_sf"/>
</dbReference>
<evidence type="ECO:0000256" key="4">
    <source>
        <dbReference type="ARBA" id="ARBA00023136"/>
    </source>
</evidence>
<evidence type="ECO:0000256" key="1">
    <source>
        <dbReference type="ARBA" id="ARBA00004141"/>
    </source>
</evidence>
<name>A0ABR0J6C0_9EURO</name>
<feature type="transmembrane region" description="Helical" evidence="5">
    <location>
        <begin position="43"/>
        <end position="61"/>
    </location>
</feature>
<dbReference type="PANTHER" id="PTHR23502:SF34">
    <property type="entry name" value="PROTEIN HOL1"/>
    <property type="match status" value="1"/>
</dbReference>
<accession>A0ABR0J6C0</accession>
<keyword evidence="3 5" id="KW-1133">Transmembrane helix</keyword>